<proteinExistence type="predicted"/>
<evidence type="ECO:0000313" key="4">
    <source>
        <dbReference type="Proteomes" id="UP000756346"/>
    </source>
</evidence>
<dbReference type="AlphaFoldDB" id="A0A9P8XWQ5"/>
<dbReference type="EMBL" id="JAGTJQ010000010">
    <property type="protein sequence ID" value="KAH7020777.1"/>
    <property type="molecule type" value="Genomic_DNA"/>
</dbReference>
<gene>
    <name evidence="3" type="ORF">B0I36DRAFT_367260</name>
</gene>
<keyword evidence="2" id="KW-0732">Signal</keyword>
<protein>
    <recommendedName>
        <fullName evidence="5">Apple domain-containing protein</fullName>
    </recommendedName>
</protein>
<organism evidence="3 4">
    <name type="scientific">Microdochium trichocladiopsis</name>
    <dbReference type="NCBI Taxonomy" id="1682393"/>
    <lineage>
        <taxon>Eukaryota</taxon>
        <taxon>Fungi</taxon>
        <taxon>Dikarya</taxon>
        <taxon>Ascomycota</taxon>
        <taxon>Pezizomycotina</taxon>
        <taxon>Sordariomycetes</taxon>
        <taxon>Xylariomycetidae</taxon>
        <taxon>Xylariales</taxon>
        <taxon>Microdochiaceae</taxon>
        <taxon>Microdochium</taxon>
    </lineage>
</organism>
<dbReference type="PANTHER" id="PTHR36578">
    <property type="entry name" value="CHROMOSOME 15, WHOLE GENOME SHOTGUN SEQUENCE"/>
    <property type="match status" value="1"/>
</dbReference>
<feature type="region of interest" description="Disordered" evidence="1">
    <location>
        <begin position="24"/>
        <end position="43"/>
    </location>
</feature>
<evidence type="ECO:0000256" key="1">
    <source>
        <dbReference type="SAM" id="MobiDB-lite"/>
    </source>
</evidence>
<evidence type="ECO:0000313" key="3">
    <source>
        <dbReference type="EMBL" id="KAH7020777.1"/>
    </source>
</evidence>
<accession>A0A9P8XWQ5</accession>
<feature type="chain" id="PRO_5040131534" description="Apple domain-containing protein" evidence="2">
    <location>
        <begin position="17"/>
        <end position="303"/>
    </location>
</feature>
<dbReference type="PANTHER" id="PTHR36578:SF1">
    <property type="entry name" value="APPLE DOMAIN-CONTAINING PROTEIN"/>
    <property type="match status" value="1"/>
</dbReference>
<dbReference type="Proteomes" id="UP000756346">
    <property type="component" value="Unassembled WGS sequence"/>
</dbReference>
<comment type="caution">
    <text evidence="3">The sequence shown here is derived from an EMBL/GenBank/DDBJ whole genome shotgun (WGS) entry which is preliminary data.</text>
</comment>
<sequence>MRYTLAFAALAAVAVATPTRQPAKRDACDLEPLGSGPPITPDDDTTFLDSPTLASLALNAPVPSGYAQTFSNLQGSVSSTNYVTYTTMDVYDPSACAAKCDADFGCNGFNLFFERDPVLAPGDACPNPSSTTTIKCVLWGGPVVAANAVNTGEHRVQFHVVIAGSNGYRAKKNYGAKDLTALGYCPAKYFGDGAIAAPPSSYLGIRTFAVGALDTELCAMACNEYNDYLFQHPPTDGSAPVTCAFFNAYLQLQNSALQYQACTLYDQPWPASLATNYGTPRSGDNYTITSSYGYTHQIAGQCT</sequence>
<dbReference type="GeneID" id="70188972"/>
<evidence type="ECO:0000256" key="2">
    <source>
        <dbReference type="SAM" id="SignalP"/>
    </source>
</evidence>
<feature type="signal peptide" evidence="2">
    <location>
        <begin position="1"/>
        <end position="16"/>
    </location>
</feature>
<name>A0A9P8XWQ5_9PEZI</name>
<keyword evidence="4" id="KW-1185">Reference proteome</keyword>
<reference evidence="3" key="1">
    <citation type="journal article" date="2021" name="Nat. Commun.">
        <title>Genetic determinants of endophytism in the Arabidopsis root mycobiome.</title>
        <authorList>
            <person name="Mesny F."/>
            <person name="Miyauchi S."/>
            <person name="Thiergart T."/>
            <person name="Pickel B."/>
            <person name="Atanasova L."/>
            <person name="Karlsson M."/>
            <person name="Huettel B."/>
            <person name="Barry K.W."/>
            <person name="Haridas S."/>
            <person name="Chen C."/>
            <person name="Bauer D."/>
            <person name="Andreopoulos W."/>
            <person name="Pangilinan J."/>
            <person name="LaButti K."/>
            <person name="Riley R."/>
            <person name="Lipzen A."/>
            <person name="Clum A."/>
            <person name="Drula E."/>
            <person name="Henrissat B."/>
            <person name="Kohler A."/>
            <person name="Grigoriev I.V."/>
            <person name="Martin F.M."/>
            <person name="Hacquard S."/>
        </authorList>
    </citation>
    <scope>NUCLEOTIDE SEQUENCE</scope>
    <source>
        <strain evidence="3">MPI-CAGE-CH-0230</strain>
    </source>
</reference>
<dbReference type="OrthoDB" id="271448at2759"/>
<dbReference type="RefSeq" id="XP_046006978.1">
    <property type="nucleotide sequence ID" value="XM_046159426.1"/>
</dbReference>
<evidence type="ECO:0008006" key="5">
    <source>
        <dbReference type="Google" id="ProtNLM"/>
    </source>
</evidence>